<evidence type="ECO:0000256" key="5">
    <source>
        <dbReference type="ARBA" id="ARBA00022664"/>
    </source>
</evidence>
<feature type="compositionally biased region" description="Acidic residues" evidence="9">
    <location>
        <begin position="18"/>
        <end position="30"/>
    </location>
</feature>
<protein>
    <recommendedName>
        <fullName evidence="10">Tudor domain-containing protein</fullName>
    </recommendedName>
</protein>
<dbReference type="Gene3D" id="2.30.30.140">
    <property type="match status" value="1"/>
</dbReference>
<feature type="compositionally biased region" description="Basic and acidic residues" evidence="9">
    <location>
        <begin position="8"/>
        <end position="17"/>
    </location>
</feature>
<comment type="caution">
    <text evidence="11">The sequence shown here is derived from an EMBL/GenBank/DDBJ whole genome shotgun (WGS) entry which is preliminary data.</text>
</comment>
<dbReference type="InterPro" id="IPR047298">
    <property type="entry name" value="Tudor_SMN_eumet"/>
</dbReference>
<keyword evidence="6" id="KW-0508">mRNA splicing</keyword>
<evidence type="ECO:0000259" key="10">
    <source>
        <dbReference type="PROSITE" id="PS50304"/>
    </source>
</evidence>
<evidence type="ECO:0000313" key="12">
    <source>
        <dbReference type="Proteomes" id="UP001233999"/>
    </source>
</evidence>
<dbReference type="InterPro" id="IPR010304">
    <property type="entry name" value="SMN_Tudor"/>
</dbReference>
<feature type="compositionally biased region" description="Polar residues" evidence="9">
    <location>
        <begin position="177"/>
        <end position="187"/>
    </location>
</feature>
<reference evidence="11" key="2">
    <citation type="submission" date="2023-05" db="EMBL/GenBank/DDBJ databases">
        <authorList>
            <person name="Fouks B."/>
        </authorList>
    </citation>
    <scope>NUCLEOTIDE SEQUENCE</scope>
    <source>
        <strain evidence="11">Stay&amp;Tobe</strain>
        <tissue evidence="11">Testes</tissue>
    </source>
</reference>
<gene>
    <name evidence="11" type="ORF">L9F63_008593</name>
</gene>
<dbReference type="Pfam" id="PF20636">
    <property type="entry name" value="SMN_G2-BD"/>
    <property type="match status" value="1"/>
</dbReference>
<dbReference type="GO" id="GO:0006397">
    <property type="term" value="P:mRNA processing"/>
    <property type="evidence" value="ECO:0007669"/>
    <property type="project" value="UniProtKB-KW"/>
</dbReference>
<dbReference type="GO" id="GO:0015030">
    <property type="term" value="C:Cajal body"/>
    <property type="evidence" value="ECO:0007669"/>
    <property type="project" value="UniProtKB-SubCell"/>
</dbReference>
<dbReference type="InterPro" id="IPR049481">
    <property type="entry name" value="SMN_G2-BD"/>
</dbReference>
<feature type="region of interest" description="Disordered" evidence="9">
    <location>
        <begin position="56"/>
        <end position="86"/>
    </location>
</feature>
<evidence type="ECO:0000256" key="8">
    <source>
        <dbReference type="ARBA" id="ARBA00034695"/>
    </source>
</evidence>
<dbReference type="PANTHER" id="PTHR39267">
    <property type="entry name" value="SURVIVAL MOTOR NEURON-LIKE PROTEIN 1"/>
    <property type="match status" value="1"/>
</dbReference>
<evidence type="ECO:0000256" key="7">
    <source>
        <dbReference type="ARBA" id="ARBA00023242"/>
    </source>
</evidence>
<dbReference type="Pfam" id="PF20635">
    <property type="entry name" value="SMN_YG-box"/>
    <property type="match status" value="1"/>
</dbReference>
<evidence type="ECO:0000256" key="1">
    <source>
        <dbReference type="ARBA" id="ARBA00004216"/>
    </source>
</evidence>
<dbReference type="InterPro" id="IPR047313">
    <property type="entry name" value="SMN_C"/>
</dbReference>
<keyword evidence="4" id="KW-0963">Cytoplasm</keyword>
<comment type="subcellular location">
    <subcellularLocation>
        <location evidence="1">Cytoplasm</location>
        <location evidence="1">Myofibril</location>
        <location evidence="1">Sarcomere</location>
        <location evidence="1">Z line</location>
    </subcellularLocation>
    <subcellularLocation>
        <location evidence="2">Nucleus</location>
        <location evidence="2">Cajal body</location>
    </subcellularLocation>
    <subcellularLocation>
        <location evidence="8">Nucleus</location>
        <location evidence="8">Gem</location>
    </subcellularLocation>
</comment>
<feature type="compositionally biased region" description="Polar residues" evidence="9">
    <location>
        <begin position="61"/>
        <end position="70"/>
    </location>
</feature>
<dbReference type="CDD" id="cd20398">
    <property type="entry name" value="Tudor_SMN"/>
    <property type="match status" value="1"/>
</dbReference>
<feature type="compositionally biased region" description="Basic residues" evidence="9">
    <location>
        <begin position="71"/>
        <end position="80"/>
    </location>
</feature>
<keyword evidence="12" id="KW-1185">Reference proteome</keyword>
<dbReference type="GO" id="GO:0030018">
    <property type="term" value="C:Z disc"/>
    <property type="evidence" value="ECO:0007669"/>
    <property type="project" value="UniProtKB-SubCell"/>
</dbReference>
<keyword evidence="5" id="KW-0507">mRNA processing</keyword>
<dbReference type="AlphaFoldDB" id="A0AAD7Z5K9"/>
<accession>A0AAD7Z5K9</accession>
<reference evidence="11" key="1">
    <citation type="journal article" date="2023" name="IScience">
        <title>Live-bearing cockroach genome reveals convergent evolutionary mechanisms linked to viviparity in insects and beyond.</title>
        <authorList>
            <person name="Fouks B."/>
            <person name="Harrison M.C."/>
            <person name="Mikhailova A.A."/>
            <person name="Marchal E."/>
            <person name="English S."/>
            <person name="Carruthers M."/>
            <person name="Jennings E.C."/>
            <person name="Chiamaka E.L."/>
            <person name="Frigard R.A."/>
            <person name="Pippel M."/>
            <person name="Attardo G.M."/>
            <person name="Benoit J.B."/>
            <person name="Bornberg-Bauer E."/>
            <person name="Tobe S.S."/>
        </authorList>
    </citation>
    <scope>NUCLEOTIDE SEQUENCE</scope>
    <source>
        <strain evidence="11">Stay&amp;Tobe</strain>
    </source>
</reference>
<dbReference type="InterPro" id="IPR040424">
    <property type="entry name" value="Smn1"/>
</dbReference>
<dbReference type="GO" id="GO:0003723">
    <property type="term" value="F:RNA binding"/>
    <property type="evidence" value="ECO:0007669"/>
    <property type="project" value="InterPro"/>
</dbReference>
<proteinExistence type="inferred from homology"/>
<dbReference type="PROSITE" id="PS50304">
    <property type="entry name" value="TUDOR"/>
    <property type="match status" value="1"/>
</dbReference>
<dbReference type="Proteomes" id="UP001233999">
    <property type="component" value="Unassembled WGS sequence"/>
</dbReference>
<evidence type="ECO:0000256" key="6">
    <source>
        <dbReference type="ARBA" id="ARBA00023187"/>
    </source>
</evidence>
<evidence type="ECO:0000313" key="11">
    <source>
        <dbReference type="EMBL" id="KAJ9574067.1"/>
    </source>
</evidence>
<evidence type="ECO:0000256" key="9">
    <source>
        <dbReference type="SAM" id="MobiDB-lite"/>
    </source>
</evidence>
<dbReference type="SMART" id="SM00333">
    <property type="entry name" value="TUDOR"/>
    <property type="match status" value="1"/>
</dbReference>
<comment type="similarity">
    <text evidence="3">Belongs to the SMN family.</text>
</comment>
<evidence type="ECO:0000256" key="3">
    <source>
        <dbReference type="ARBA" id="ARBA00005371"/>
    </source>
</evidence>
<feature type="domain" description="Tudor" evidence="10">
    <location>
        <begin position="86"/>
        <end position="145"/>
    </location>
</feature>
<evidence type="ECO:0000256" key="2">
    <source>
        <dbReference type="ARBA" id="ARBA00004408"/>
    </source>
</evidence>
<dbReference type="SUPFAM" id="SSF63748">
    <property type="entry name" value="Tudor/PWWP/MBT"/>
    <property type="match status" value="1"/>
</dbReference>
<dbReference type="Pfam" id="PF06003">
    <property type="entry name" value="SMN_Tudor"/>
    <property type="match status" value="1"/>
</dbReference>
<feature type="region of interest" description="Disordered" evidence="9">
    <location>
        <begin position="1"/>
        <end position="30"/>
    </location>
</feature>
<dbReference type="Gene3D" id="3.40.190.10">
    <property type="entry name" value="Periplasmic binding protein-like II"/>
    <property type="match status" value="1"/>
</dbReference>
<keyword evidence="7" id="KW-0539">Nucleus</keyword>
<sequence>MATGDVVFVRKDKSHADSEDDGTTTEDDAWDDTALVAAYDRAVSLAKEEVVRRMGLGKATASGNESNTSNKPRRRRRRNKKQSELQWQVGDPCRAVYSQDGVTYEATVDCINGDGTCLITYVGYNNEEIVPLKILEPSEGEDARKAQELAAEEVDSDDMDLSNAESDEQVHVRHRPCSTQTNKMDWQSHSPRMAASNNVQPHSSRSLRMPSTAVPPMTVPPPPPPHLIGSLPDDDAEALSSMLMSWYMSGFHTGYYQGLKQARSLAYSAGNSRNSSRKK</sequence>
<organism evidence="11 12">
    <name type="scientific">Diploptera punctata</name>
    <name type="common">Pacific beetle cockroach</name>
    <dbReference type="NCBI Taxonomy" id="6984"/>
    <lineage>
        <taxon>Eukaryota</taxon>
        <taxon>Metazoa</taxon>
        <taxon>Ecdysozoa</taxon>
        <taxon>Arthropoda</taxon>
        <taxon>Hexapoda</taxon>
        <taxon>Insecta</taxon>
        <taxon>Pterygota</taxon>
        <taxon>Neoptera</taxon>
        <taxon>Polyneoptera</taxon>
        <taxon>Dictyoptera</taxon>
        <taxon>Blattodea</taxon>
        <taxon>Blaberoidea</taxon>
        <taxon>Blaberidae</taxon>
        <taxon>Diplopterinae</taxon>
        <taxon>Diploptera</taxon>
    </lineage>
</organism>
<dbReference type="CDD" id="cd22852">
    <property type="entry name" value="SMN_C"/>
    <property type="match status" value="1"/>
</dbReference>
<dbReference type="InterPro" id="IPR002999">
    <property type="entry name" value="Tudor"/>
</dbReference>
<dbReference type="GO" id="GO:0097504">
    <property type="term" value="C:Gemini of Cajal bodies"/>
    <property type="evidence" value="ECO:0007669"/>
    <property type="project" value="UniProtKB-SubCell"/>
</dbReference>
<dbReference type="PANTHER" id="PTHR39267:SF1">
    <property type="entry name" value="SURVIVAL MOTOR NEURON PROTEIN"/>
    <property type="match status" value="1"/>
</dbReference>
<name>A0AAD7Z5K9_DIPPU</name>
<dbReference type="EMBL" id="JASPKZ010010657">
    <property type="protein sequence ID" value="KAJ9574067.1"/>
    <property type="molecule type" value="Genomic_DNA"/>
</dbReference>
<feature type="region of interest" description="Disordered" evidence="9">
    <location>
        <begin position="152"/>
        <end position="187"/>
    </location>
</feature>
<evidence type="ECO:0000256" key="4">
    <source>
        <dbReference type="ARBA" id="ARBA00022490"/>
    </source>
</evidence>
<dbReference type="GO" id="GO:0008380">
    <property type="term" value="P:RNA splicing"/>
    <property type="evidence" value="ECO:0007669"/>
    <property type="project" value="UniProtKB-KW"/>
</dbReference>